<dbReference type="EMBL" id="MAAX01000078">
    <property type="protein sequence ID" value="OUS17528.1"/>
    <property type="molecule type" value="Genomic_DNA"/>
</dbReference>
<organism evidence="3 4">
    <name type="scientific">Nonlabens dokdonensis</name>
    <dbReference type="NCBI Taxonomy" id="328515"/>
    <lineage>
        <taxon>Bacteria</taxon>
        <taxon>Pseudomonadati</taxon>
        <taxon>Bacteroidota</taxon>
        <taxon>Flavobacteriia</taxon>
        <taxon>Flavobacteriales</taxon>
        <taxon>Flavobacteriaceae</taxon>
        <taxon>Nonlabens</taxon>
    </lineage>
</organism>
<feature type="signal peptide" evidence="2">
    <location>
        <begin position="1"/>
        <end position="20"/>
    </location>
</feature>
<sequence length="246" mass="28691">MKNYYLLLLISILFSNCLFAQDYEEVAIDSILSIQLPVDNYNYIENDSLDGIKRFVTHGTFKDITYSVYKITSEELICLENRQQLQEHYQEINDYLLDGENQQRVKYNSAFIDNGVYQGVLEYNDIDPIDEVLYNNDYRFIQIKETMYQISLFQPAKSLDKSIADEFFNSIQVNEAFTGNNQYTNCVGDLNIFNKDSGMPSAYDLGYMMGGFICFALIIGLVILVIVLIVRKNNKKNQEQWDRYNE</sequence>
<keyword evidence="1" id="KW-0472">Membrane</keyword>
<comment type="caution">
    <text evidence="3">The sequence shown here is derived from an EMBL/GenBank/DDBJ whole genome shotgun (WGS) entry which is preliminary data.</text>
</comment>
<evidence type="ECO:0000313" key="3">
    <source>
        <dbReference type="EMBL" id="OUS17528.1"/>
    </source>
</evidence>
<feature type="transmembrane region" description="Helical" evidence="1">
    <location>
        <begin position="205"/>
        <end position="230"/>
    </location>
</feature>
<gene>
    <name evidence="3" type="ORF">A9Q93_04945</name>
</gene>
<reference evidence="3 4" key="1">
    <citation type="journal article" date="2017" name="Proc. Natl. Acad. Sci. U.S.A.">
        <title>Simulation of Deepwater Horizon oil plume reveals substrate specialization within a complex community of hydrocarbon-degraders.</title>
        <authorList>
            <person name="Hu P."/>
            <person name="Dubinsky E.A."/>
            <person name="Probst A.J."/>
            <person name="Wang J."/>
            <person name="Sieber C.M.K."/>
            <person name="Tom L.M."/>
            <person name="Gardinali P."/>
            <person name="Banfield J.F."/>
            <person name="Atlas R.M."/>
            <person name="Andersen G.L."/>
        </authorList>
    </citation>
    <scope>NUCLEOTIDE SEQUENCE [LARGE SCALE GENOMIC DNA]</scope>
    <source>
        <strain evidence="3">35_9_T64</strain>
    </source>
</reference>
<evidence type="ECO:0000313" key="4">
    <source>
        <dbReference type="Proteomes" id="UP000196102"/>
    </source>
</evidence>
<evidence type="ECO:0000256" key="2">
    <source>
        <dbReference type="SAM" id="SignalP"/>
    </source>
</evidence>
<feature type="chain" id="PRO_5013187790" description="Secreted protein" evidence="2">
    <location>
        <begin position="21"/>
        <end position="246"/>
    </location>
</feature>
<name>A0A1Z8B514_9FLAO</name>
<keyword evidence="1" id="KW-0812">Transmembrane</keyword>
<keyword evidence="2" id="KW-0732">Signal</keyword>
<dbReference type="Proteomes" id="UP000196102">
    <property type="component" value="Unassembled WGS sequence"/>
</dbReference>
<protein>
    <recommendedName>
        <fullName evidence="5">Secreted protein</fullName>
    </recommendedName>
</protein>
<dbReference type="AlphaFoldDB" id="A0A1Z8B514"/>
<evidence type="ECO:0000256" key="1">
    <source>
        <dbReference type="SAM" id="Phobius"/>
    </source>
</evidence>
<dbReference type="RefSeq" id="WP_303686286.1">
    <property type="nucleotide sequence ID" value="NZ_CAJXYO010000041.1"/>
</dbReference>
<accession>A0A1Z8B514</accession>
<proteinExistence type="predicted"/>
<evidence type="ECO:0008006" key="5">
    <source>
        <dbReference type="Google" id="ProtNLM"/>
    </source>
</evidence>
<keyword evidence="1" id="KW-1133">Transmembrane helix</keyword>